<dbReference type="Gene3D" id="1.10.510.10">
    <property type="entry name" value="Transferase(Phosphotransferase) domain 1"/>
    <property type="match status" value="1"/>
</dbReference>
<dbReference type="InterPro" id="IPR011009">
    <property type="entry name" value="Kinase-like_dom_sf"/>
</dbReference>
<evidence type="ECO:0000313" key="2">
    <source>
        <dbReference type="Proteomes" id="UP000077266"/>
    </source>
</evidence>
<dbReference type="SUPFAM" id="SSF56112">
    <property type="entry name" value="Protein kinase-like (PK-like)"/>
    <property type="match status" value="1"/>
</dbReference>
<dbReference type="AlphaFoldDB" id="A0A165GPM6"/>
<name>A0A165GPM6_EXIGL</name>
<dbReference type="Proteomes" id="UP000077266">
    <property type="component" value="Unassembled WGS sequence"/>
</dbReference>
<dbReference type="OrthoDB" id="427969at2759"/>
<gene>
    <name evidence="1" type="ORF">EXIGLDRAFT_719947</name>
</gene>
<reference evidence="1 2" key="1">
    <citation type="journal article" date="2016" name="Mol. Biol. Evol.">
        <title>Comparative Genomics of Early-Diverging Mushroom-Forming Fungi Provides Insights into the Origins of Lignocellulose Decay Capabilities.</title>
        <authorList>
            <person name="Nagy L.G."/>
            <person name="Riley R."/>
            <person name="Tritt A."/>
            <person name="Adam C."/>
            <person name="Daum C."/>
            <person name="Floudas D."/>
            <person name="Sun H."/>
            <person name="Yadav J.S."/>
            <person name="Pangilinan J."/>
            <person name="Larsson K.H."/>
            <person name="Matsuura K."/>
            <person name="Barry K."/>
            <person name="Labutti K."/>
            <person name="Kuo R."/>
            <person name="Ohm R.A."/>
            <person name="Bhattacharya S.S."/>
            <person name="Shirouzu T."/>
            <person name="Yoshinaga Y."/>
            <person name="Martin F.M."/>
            <person name="Grigoriev I.V."/>
            <person name="Hibbett D.S."/>
        </authorList>
    </citation>
    <scope>NUCLEOTIDE SEQUENCE [LARGE SCALE GENOMIC DNA]</scope>
    <source>
        <strain evidence="1 2">HHB12029</strain>
    </source>
</reference>
<dbReference type="EMBL" id="KV426040">
    <property type="protein sequence ID" value="KZV90825.1"/>
    <property type="molecule type" value="Genomic_DNA"/>
</dbReference>
<evidence type="ECO:0000313" key="1">
    <source>
        <dbReference type="EMBL" id="KZV90825.1"/>
    </source>
</evidence>
<accession>A0A165GPM6</accession>
<keyword evidence="2" id="KW-1185">Reference proteome</keyword>
<organism evidence="1 2">
    <name type="scientific">Exidia glandulosa HHB12029</name>
    <dbReference type="NCBI Taxonomy" id="1314781"/>
    <lineage>
        <taxon>Eukaryota</taxon>
        <taxon>Fungi</taxon>
        <taxon>Dikarya</taxon>
        <taxon>Basidiomycota</taxon>
        <taxon>Agaricomycotina</taxon>
        <taxon>Agaricomycetes</taxon>
        <taxon>Auriculariales</taxon>
        <taxon>Exidiaceae</taxon>
        <taxon>Exidia</taxon>
    </lineage>
</organism>
<proteinExistence type="predicted"/>
<sequence length="202" mass="23319">MPLRAFSRAAHDRRPCPETVFLPPEPEADIVIRELMRHTRIGFVARGVAHLVPVYIKFCDYVVDWKHLLEEREAYTSFQRAGFADFLPPMYGMWHDESRAFLVTGEAGFALEKWTDLNEEQWDAFTKRLHELHKSGFHHGDLEPRNVCVAADGRVRLIDLGSVEECDCHDDACDTECSEMETLRDSSGREIRFDTTLYNGRS</sequence>
<dbReference type="InParanoid" id="A0A165GPM6"/>
<evidence type="ECO:0008006" key="3">
    <source>
        <dbReference type="Google" id="ProtNLM"/>
    </source>
</evidence>
<protein>
    <recommendedName>
        <fullName evidence="3">Protein kinase domain-containing protein</fullName>
    </recommendedName>
</protein>